<keyword evidence="3" id="KW-1185">Reference proteome</keyword>
<dbReference type="SUPFAM" id="SSF55856">
    <property type="entry name" value="Cytochrome b5-like heme/steroid binding domain"/>
    <property type="match status" value="1"/>
</dbReference>
<accession>A0A0M4EN84</accession>
<dbReference type="InterPro" id="IPR036400">
    <property type="entry name" value="Cyt_B5-like_heme/steroid_sf"/>
</dbReference>
<dbReference type="OrthoDB" id="10257697at2759"/>
<name>A0A0M4EN84_DROBS</name>
<dbReference type="GO" id="GO:0012505">
    <property type="term" value="C:endomembrane system"/>
    <property type="evidence" value="ECO:0007669"/>
    <property type="project" value="TreeGrafter"/>
</dbReference>
<dbReference type="Proteomes" id="UP000494163">
    <property type="component" value="Chromosome X"/>
</dbReference>
<sequence>MFGSVRFTFLMLVAAALTTVYQKEVQQLASIVFMDEKLLDEEIAANEFKPQPTTETVAIITAQQLAECNGRHANPCWLAVLGAVFDVSKCNKENGHGCCYKYLVGTEASVALVHGKIDGKYPKATDDDVLKLNSDDLLQLAKLMLFYEQEYAYKGKLIGRFYDAQGKLTDYHKKLLLLLAQAAKVKALSQQKEESLDQVVEPYAYIKSYDKCAAHDLKCLYQV</sequence>
<organism evidence="2 3">
    <name type="scientific">Drosophila busckii</name>
    <name type="common">Fruit fly</name>
    <dbReference type="NCBI Taxonomy" id="30019"/>
    <lineage>
        <taxon>Eukaryota</taxon>
        <taxon>Metazoa</taxon>
        <taxon>Ecdysozoa</taxon>
        <taxon>Arthropoda</taxon>
        <taxon>Hexapoda</taxon>
        <taxon>Insecta</taxon>
        <taxon>Pterygota</taxon>
        <taxon>Neoptera</taxon>
        <taxon>Endopterygota</taxon>
        <taxon>Diptera</taxon>
        <taxon>Brachycera</taxon>
        <taxon>Muscomorpha</taxon>
        <taxon>Ephydroidea</taxon>
        <taxon>Drosophilidae</taxon>
        <taxon>Drosophila</taxon>
    </lineage>
</organism>
<keyword evidence="1" id="KW-0732">Signal</keyword>
<dbReference type="PANTHER" id="PTHR10281:SF4">
    <property type="entry name" value="NEUFERRICIN"/>
    <property type="match status" value="1"/>
</dbReference>
<evidence type="ECO:0000313" key="2">
    <source>
        <dbReference type="EMBL" id="ALC49384.1"/>
    </source>
</evidence>
<dbReference type="InterPro" id="IPR050577">
    <property type="entry name" value="MAPR/NEUFC/NENF-like"/>
</dbReference>
<proteinExistence type="predicted"/>
<evidence type="ECO:0000313" key="3">
    <source>
        <dbReference type="Proteomes" id="UP000494163"/>
    </source>
</evidence>
<dbReference type="EMBL" id="CP012528">
    <property type="protein sequence ID" value="ALC49384.1"/>
    <property type="molecule type" value="Genomic_DNA"/>
</dbReference>
<protein>
    <submittedName>
        <fullName evidence="2">CG12056</fullName>
    </submittedName>
</protein>
<feature type="chain" id="PRO_5005793436" evidence="1">
    <location>
        <begin position="23"/>
        <end position="223"/>
    </location>
</feature>
<dbReference type="Gene3D" id="3.10.120.10">
    <property type="entry name" value="Cytochrome b5-like heme/steroid binding domain"/>
    <property type="match status" value="1"/>
</dbReference>
<gene>
    <name evidence="2" type="ORF">Dbus_chrXg1240</name>
</gene>
<feature type="signal peptide" evidence="1">
    <location>
        <begin position="1"/>
        <end position="22"/>
    </location>
</feature>
<dbReference type="AlphaFoldDB" id="A0A0M4EN84"/>
<dbReference type="GO" id="GO:0016020">
    <property type="term" value="C:membrane"/>
    <property type="evidence" value="ECO:0007669"/>
    <property type="project" value="TreeGrafter"/>
</dbReference>
<reference evidence="2 3" key="1">
    <citation type="submission" date="2015-08" db="EMBL/GenBank/DDBJ databases">
        <title>Ancestral chromatin configuration constrains chromatin evolution on differentiating sex chromosomes in Drosophila.</title>
        <authorList>
            <person name="Zhou Q."/>
            <person name="Bachtrog D."/>
        </authorList>
    </citation>
    <scope>NUCLEOTIDE SEQUENCE [LARGE SCALE GENOMIC DNA]</scope>
    <source>
        <tissue evidence="2">Whole larvae</tissue>
    </source>
</reference>
<dbReference type="PANTHER" id="PTHR10281">
    <property type="entry name" value="MEMBRANE-ASSOCIATED PROGESTERONE RECEPTOR COMPONENT-RELATED"/>
    <property type="match status" value="1"/>
</dbReference>
<evidence type="ECO:0000256" key="1">
    <source>
        <dbReference type="SAM" id="SignalP"/>
    </source>
</evidence>